<evidence type="ECO:0000313" key="5">
    <source>
        <dbReference type="Proteomes" id="UP000094056"/>
    </source>
</evidence>
<dbReference type="InterPro" id="IPR002173">
    <property type="entry name" value="Carboh/pur_kinase_PfkB_CS"/>
</dbReference>
<dbReference type="PROSITE" id="PS00584">
    <property type="entry name" value="PFKB_KINASES_2"/>
    <property type="match status" value="1"/>
</dbReference>
<dbReference type="PROSITE" id="PS00583">
    <property type="entry name" value="PFKB_KINASES_1"/>
    <property type="match status" value="1"/>
</dbReference>
<keyword evidence="2 4" id="KW-0418">Kinase</keyword>
<feature type="domain" description="Carbohydrate kinase PfkB" evidence="3">
    <location>
        <begin position="42"/>
        <end position="296"/>
    </location>
</feature>
<evidence type="ECO:0000256" key="1">
    <source>
        <dbReference type="ARBA" id="ARBA00022679"/>
    </source>
</evidence>
<dbReference type="Gene3D" id="3.40.1190.20">
    <property type="match status" value="1"/>
</dbReference>
<protein>
    <submittedName>
        <fullName evidence="4">Putative ribokinase</fullName>
    </submittedName>
</protein>
<dbReference type="InterPro" id="IPR029056">
    <property type="entry name" value="Ribokinase-like"/>
</dbReference>
<dbReference type="PANTHER" id="PTHR10584:SF166">
    <property type="entry name" value="RIBOKINASE"/>
    <property type="match status" value="1"/>
</dbReference>
<dbReference type="SUPFAM" id="SSF53613">
    <property type="entry name" value="Ribokinase-like"/>
    <property type="match status" value="1"/>
</dbReference>
<dbReference type="Pfam" id="PF00294">
    <property type="entry name" value="PfkB"/>
    <property type="match status" value="1"/>
</dbReference>
<name>A0A1E3XBI9_9BACT</name>
<dbReference type="GO" id="GO:0016301">
    <property type="term" value="F:kinase activity"/>
    <property type="evidence" value="ECO:0007669"/>
    <property type="project" value="UniProtKB-KW"/>
</dbReference>
<gene>
    <name evidence="4" type="ORF">SCARUB_01863</name>
</gene>
<evidence type="ECO:0000313" key="4">
    <source>
        <dbReference type="EMBL" id="ODS32986.1"/>
    </source>
</evidence>
<proteinExistence type="predicted"/>
<dbReference type="PANTHER" id="PTHR10584">
    <property type="entry name" value="SUGAR KINASE"/>
    <property type="match status" value="1"/>
</dbReference>
<evidence type="ECO:0000256" key="2">
    <source>
        <dbReference type="ARBA" id="ARBA00022777"/>
    </source>
</evidence>
<sequence>MNILVSGSLAYDRIMDFPGKFSDHILPEKVHVLNVCFMINGLKENFGGTAGNVAYTLSLLGECPTIIATAGRDFDSYRDWLEKSKIPTENIKIIDEELTAGAYITTDKSDNQITAFNPGAMKFSSSFDFDSITHENTVAIIAPGNLDDMFNFSSIYKQKNIDYIFDPGQSIPAWTKERLTEMIDGSKMFICNDYELQLTQEKTSMTIDDILENTEILVKTKGEYGSEVILKEHDRTKSIDIPVAKASSVKDPTGAGDAYRAGLIKGFFLSDNDIIHAAKIGAVSAAYSVEVYGPQNFTFTPESFNKRFEEVFGVKAF</sequence>
<keyword evidence="1" id="KW-0808">Transferase</keyword>
<dbReference type="AlphaFoldDB" id="A0A1E3XBI9"/>
<accession>A0A1E3XBI9</accession>
<comment type="caution">
    <text evidence="4">The sequence shown here is derived from an EMBL/GenBank/DDBJ whole genome shotgun (WGS) entry which is preliminary data.</text>
</comment>
<evidence type="ECO:0000259" key="3">
    <source>
        <dbReference type="Pfam" id="PF00294"/>
    </source>
</evidence>
<dbReference type="EMBL" id="MAYW01000041">
    <property type="protein sequence ID" value="ODS32986.1"/>
    <property type="molecule type" value="Genomic_DNA"/>
</dbReference>
<organism evidence="4 5">
    <name type="scientific">Candidatus Scalindua rubra</name>
    <dbReference type="NCBI Taxonomy" id="1872076"/>
    <lineage>
        <taxon>Bacteria</taxon>
        <taxon>Pseudomonadati</taxon>
        <taxon>Planctomycetota</taxon>
        <taxon>Candidatus Brocadiia</taxon>
        <taxon>Candidatus Brocadiales</taxon>
        <taxon>Candidatus Scalinduaceae</taxon>
        <taxon>Candidatus Scalindua</taxon>
    </lineage>
</organism>
<dbReference type="PATRIC" id="fig|1872076.5.peg.2187"/>
<dbReference type="Proteomes" id="UP000094056">
    <property type="component" value="Unassembled WGS sequence"/>
</dbReference>
<dbReference type="CDD" id="cd01942">
    <property type="entry name" value="ribokinase_group_A"/>
    <property type="match status" value="1"/>
</dbReference>
<dbReference type="InterPro" id="IPR011611">
    <property type="entry name" value="PfkB_dom"/>
</dbReference>
<reference evidence="4 5" key="1">
    <citation type="submission" date="2016-07" db="EMBL/GenBank/DDBJ databases">
        <title>Draft genome of Scalindua rubra, obtained from a brine-seawater interface in the Red Sea, sheds light on salt adaptation in anammox bacteria.</title>
        <authorList>
            <person name="Speth D.R."/>
            <person name="Lagkouvardos I."/>
            <person name="Wang Y."/>
            <person name="Qian P.-Y."/>
            <person name="Dutilh B.E."/>
            <person name="Jetten M.S."/>
        </authorList>
    </citation>
    <scope>NUCLEOTIDE SEQUENCE [LARGE SCALE GENOMIC DNA]</scope>
    <source>
        <strain evidence="4">BSI-1</strain>
    </source>
</reference>